<dbReference type="EMBL" id="CAJGYO010000007">
    <property type="protein sequence ID" value="CAD6248404.1"/>
    <property type="molecule type" value="Genomic_DNA"/>
</dbReference>
<dbReference type="Proteomes" id="UP000604825">
    <property type="component" value="Unassembled WGS sequence"/>
</dbReference>
<name>A0A811Q063_9POAL</name>
<comment type="caution">
    <text evidence="1">The sequence shown here is derived from an EMBL/GenBank/DDBJ whole genome shotgun (WGS) entry which is preliminary data.</text>
</comment>
<proteinExistence type="predicted"/>
<organism evidence="1 2">
    <name type="scientific">Miscanthus lutarioriparius</name>
    <dbReference type="NCBI Taxonomy" id="422564"/>
    <lineage>
        <taxon>Eukaryota</taxon>
        <taxon>Viridiplantae</taxon>
        <taxon>Streptophyta</taxon>
        <taxon>Embryophyta</taxon>
        <taxon>Tracheophyta</taxon>
        <taxon>Spermatophyta</taxon>
        <taxon>Magnoliopsida</taxon>
        <taxon>Liliopsida</taxon>
        <taxon>Poales</taxon>
        <taxon>Poaceae</taxon>
        <taxon>PACMAD clade</taxon>
        <taxon>Panicoideae</taxon>
        <taxon>Andropogonodae</taxon>
        <taxon>Andropogoneae</taxon>
        <taxon>Saccharinae</taxon>
        <taxon>Miscanthus</taxon>
    </lineage>
</organism>
<evidence type="ECO:0000313" key="2">
    <source>
        <dbReference type="Proteomes" id="UP000604825"/>
    </source>
</evidence>
<dbReference type="OrthoDB" id="628096at2759"/>
<protein>
    <submittedName>
        <fullName evidence="1">Uncharacterized protein</fullName>
    </submittedName>
</protein>
<gene>
    <name evidence="1" type="ORF">NCGR_LOCUS32541</name>
</gene>
<dbReference type="AlphaFoldDB" id="A0A811Q063"/>
<keyword evidence="2" id="KW-1185">Reference proteome</keyword>
<reference evidence="1" key="1">
    <citation type="submission" date="2020-10" db="EMBL/GenBank/DDBJ databases">
        <authorList>
            <person name="Han B."/>
            <person name="Lu T."/>
            <person name="Zhao Q."/>
            <person name="Huang X."/>
            <person name="Zhao Y."/>
        </authorList>
    </citation>
    <scope>NUCLEOTIDE SEQUENCE</scope>
</reference>
<sequence length="431" mass="46059">MAEAVDYKGSPSSAVAAVPAFEEETDEDRCVRILSTFGLDLSLAVASAPVDPDSTDLAAPALPLGADLVRPAPPALRHLAGVAWKVVNLPFDVIAGGMGVVLGTLRHGARAFNGALAFLGFSPGQHKLSSDAVGTRATHLPRVVLNNVRLPRLPFGCTTGCRWGMASEVDGITNGGIFFHELPTTPLAILFTGHPTMFTDQHIDDYGRRCWDFYPGTEDIPMSSVGFLDGIHFVAVSADLTVVIGPVEVTYPGPVISEQLILLEIPAEGASGMVPWGSYDQQKLQRSEFRLGNQQSSWVCPQYQETNEVSSLSYEDVVSSIVYSLDRLPGGGCALVRTYDIGYFAVYLGANQALVVPAAVPMNQLANTIYIADDDGVTSTARIWSVNIASGETDSIPFPPGVIPGHYGRATWAAPPPLNMPFWHCDTTMGR</sequence>
<evidence type="ECO:0000313" key="1">
    <source>
        <dbReference type="EMBL" id="CAD6248404.1"/>
    </source>
</evidence>
<accession>A0A811Q063</accession>